<accession>A0A3A1R3W7</accession>
<reference evidence="5 6" key="1">
    <citation type="submission" date="2018-09" db="EMBL/GenBank/DDBJ databases">
        <title>Bacillus saliacetes sp. nov., isolated from Thai shrimp paste (Ka-pi).</title>
        <authorList>
            <person name="Daroonpunt R."/>
            <person name="Tanasupawat S."/>
            <person name="Yiamsombut S."/>
        </authorList>
    </citation>
    <scope>NUCLEOTIDE SEQUENCE [LARGE SCALE GENOMIC DNA]</scope>
    <source>
        <strain evidence="5 6">SKP7-4</strain>
    </source>
</reference>
<dbReference type="PANTHER" id="PTHR42855:SF2">
    <property type="entry name" value="DRUG RESISTANCE ABC TRANSPORTER,ATP-BINDING PROTEIN"/>
    <property type="match status" value="1"/>
</dbReference>
<dbReference type="InterPro" id="IPR017871">
    <property type="entry name" value="ABC_transporter-like_CS"/>
</dbReference>
<dbReference type="PROSITE" id="PS00211">
    <property type="entry name" value="ABC_TRANSPORTER_1"/>
    <property type="match status" value="1"/>
</dbReference>
<protein>
    <submittedName>
        <fullName evidence="5">ABC transporter ATP-binding protein</fullName>
    </submittedName>
</protein>
<name>A0A3A1R3W7_9BACI</name>
<evidence type="ECO:0000256" key="1">
    <source>
        <dbReference type="ARBA" id="ARBA00022741"/>
    </source>
</evidence>
<evidence type="ECO:0000256" key="2">
    <source>
        <dbReference type="ARBA" id="ARBA00022840"/>
    </source>
</evidence>
<dbReference type="InterPro" id="IPR003439">
    <property type="entry name" value="ABC_transporter-like_ATP-bd"/>
</dbReference>
<organism evidence="5 6">
    <name type="scientific">Bacillus salacetis</name>
    <dbReference type="NCBI Taxonomy" id="2315464"/>
    <lineage>
        <taxon>Bacteria</taxon>
        <taxon>Bacillati</taxon>
        <taxon>Bacillota</taxon>
        <taxon>Bacilli</taxon>
        <taxon>Bacillales</taxon>
        <taxon>Bacillaceae</taxon>
        <taxon>Bacillus</taxon>
    </lineage>
</organism>
<dbReference type="SUPFAM" id="SSF52540">
    <property type="entry name" value="P-loop containing nucleoside triphosphate hydrolases"/>
    <property type="match status" value="2"/>
</dbReference>
<dbReference type="OrthoDB" id="9760950at2"/>
<gene>
    <name evidence="5" type="ORF">D3H55_08495</name>
</gene>
<dbReference type="AlphaFoldDB" id="A0A3A1R3W7"/>
<proteinExistence type="predicted"/>
<evidence type="ECO:0000313" key="6">
    <source>
        <dbReference type="Proteomes" id="UP000265801"/>
    </source>
</evidence>
<evidence type="ECO:0000259" key="4">
    <source>
        <dbReference type="PROSITE" id="PS50893"/>
    </source>
</evidence>
<keyword evidence="1" id="KW-0547">Nucleotide-binding</keyword>
<dbReference type="Proteomes" id="UP000265801">
    <property type="component" value="Unassembled WGS sequence"/>
</dbReference>
<sequence length="527" mass="60885">MLLMRARNVQYTIGDKKFFDEKEINIYQGDKIGLIGKNGQGKSLLLKYLQGLTDAVPEVEWYCSSGYFEQLNQNISDTYLSGGEMTIKKLNALFSETSGLMFLDEPSNNLDWERIEELQKRLKTFNGSFILASHDRSLLNAVCSKIWEIEEGKLIEYQGNYDDYLQEKERQKKEQEAKYEGYTKEKKRLQERYEQKKKQAQGMDKPPSRMGNSEWQLYKGKAAGKRAKVERVSTVIRERIDRMEKVEKPFEWDAVKMEYKLQTPIHRKTLLSAKDIEKWIDGNKLYQSSHLKLKTGSKTACIGRNGCGKTTLIRQLLQEDPEQVDIAQNVKAGYFEQTLENLPENSTILEYVTEGSTLPQHVIRIILARLRFYEEDVHKPIHVLSGGERVKISLAKLLVGDYNLLILDEPTNHVDLDTLQAMEGLLRDYPGTVLVISHDRAFLDNVADKLWRFQDGTITMFDGGLQQSEEWSRQPTKADENEEEILMLETKMTELISRLSIPSPSDDVSLIEGQYQEVLRQLKELRS</sequence>
<dbReference type="InterPro" id="IPR027417">
    <property type="entry name" value="P-loop_NTPase"/>
</dbReference>
<dbReference type="Pfam" id="PF00005">
    <property type="entry name" value="ABC_tran"/>
    <property type="match status" value="2"/>
</dbReference>
<keyword evidence="6" id="KW-1185">Reference proteome</keyword>
<dbReference type="NCBIfam" id="NF000355">
    <property type="entry name" value="ribo_prot_ABC_F"/>
    <property type="match status" value="1"/>
</dbReference>
<feature type="region of interest" description="Disordered" evidence="3">
    <location>
        <begin position="191"/>
        <end position="212"/>
    </location>
</feature>
<dbReference type="CDD" id="cd03221">
    <property type="entry name" value="ABCF_EF-3"/>
    <property type="match status" value="2"/>
</dbReference>
<dbReference type="GO" id="GO:0016887">
    <property type="term" value="F:ATP hydrolysis activity"/>
    <property type="evidence" value="ECO:0007669"/>
    <property type="project" value="InterPro"/>
</dbReference>
<comment type="caution">
    <text evidence="5">The sequence shown here is derived from an EMBL/GenBank/DDBJ whole genome shotgun (WGS) entry which is preliminary data.</text>
</comment>
<evidence type="ECO:0000256" key="3">
    <source>
        <dbReference type="SAM" id="MobiDB-lite"/>
    </source>
</evidence>
<feature type="domain" description="ABC transporter" evidence="4">
    <location>
        <begin position="271"/>
        <end position="480"/>
    </location>
</feature>
<dbReference type="GO" id="GO:0005524">
    <property type="term" value="F:ATP binding"/>
    <property type="evidence" value="ECO:0007669"/>
    <property type="project" value="UniProtKB-KW"/>
</dbReference>
<dbReference type="EMBL" id="QXIR01000009">
    <property type="protein sequence ID" value="RIW35078.1"/>
    <property type="molecule type" value="Genomic_DNA"/>
</dbReference>
<dbReference type="PANTHER" id="PTHR42855">
    <property type="entry name" value="ABC TRANSPORTER ATP-BINDING SUBUNIT"/>
    <property type="match status" value="1"/>
</dbReference>
<dbReference type="Gene3D" id="3.40.50.300">
    <property type="entry name" value="P-loop containing nucleotide triphosphate hydrolases"/>
    <property type="match status" value="3"/>
</dbReference>
<evidence type="ECO:0000313" key="5">
    <source>
        <dbReference type="EMBL" id="RIW35078.1"/>
    </source>
</evidence>
<dbReference type="InterPro" id="IPR003593">
    <property type="entry name" value="AAA+_ATPase"/>
</dbReference>
<dbReference type="RefSeq" id="WP_119546480.1">
    <property type="nucleotide sequence ID" value="NZ_QXIR01000009.1"/>
</dbReference>
<dbReference type="PROSITE" id="PS50893">
    <property type="entry name" value="ABC_TRANSPORTER_2"/>
    <property type="match status" value="1"/>
</dbReference>
<dbReference type="InterPro" id="IPR051309">
    <property type="entry name" value="ABCF_ATPase"/>
</dbReference>
<dbReference type="SMART" id="SM00382">
    <property type="entry name" value="AAA"/>
    <property type="match status" value="2"/>
</dbReference>
<keyword evidence="2 5" id="KW-0067">ATP-binding</keyword>